<dbReference type="Gene3D" id="3.30.420.10">
    <property type="entry name" value="Ribonuclease H-like superfamily/Ribonuclease H"/>
    <property type="match status" value="1"/>
</dbReference>
<feature type="compositionally biased region" description="Polar residues" evidence="7">
    <location>
        <begin position="383"/>
        <end position="396"/>
    </location>
</feature>
<dbReference type="CDD" id="cd00303">
    <property type="entry name" value="retropepsin_like"/>
    <property type="match status" value="1"/>
</dbReference>
<name>A0A7J6KTL3_PERCH</name>
<keyword evidence="4" id="KW-0255">Endonuclease</keyword>
<dbReference type="PANTHER" id="PTHR37984:SF5">
    <property type="entry name" value="PROTEIN NYNRIN-LIKE"/>
    <property type="match status" value="1"/>
</dbReference>
<keyword evidence="1" id="KW-0808">Transferase</keyword>
<dbReference type="EMBL" id="JAAPAO010001235">
    <property type="protein sequence ID" value="KAF4650538.1"/>
    <property type="molecule type" value="Genomic_DNA"/>
</dbReference>
<evidence type="ECO:0000256" key="1">
    <source>
        <dbReference type="ARBA" id="ARBA00022679"/>
    </source>
</evidence>
<evidence type="ECO:0000256" key="5">
    <source>
        <dbReference type="ARBA" id="ARBA00022801"/>
    </source>
</evidence>
<accession>A0A7J6KTL3</accession>
<keyword evidence="3" id="KW-0540">Nuclease</keyword>
<dbReference type="InterPro" id="IPR043502">
    <property type="entry name" value="DNA/RNA_pol_sf"/>
</dbReference>
<dbReference type="InterPro" id="IPR036397">
    <property type="entry name" value="RNaseH_sf"/>
</dbReference>
<dbReference type="PANTHER" id="PTHR37984">
    <property type="entry name" value="PROTEIN CBG26694"/>
    <property type="match status" value="1"/>
</dbReference>
<feature type="domain" description="Integrase catalytic" evidence="8">
    <location>
        <begin position="1368"/>
        <end position="1503"/>
    </location>
</feature>
<dbReference type="InterPro" id="IPR050951">
    <property type="entry name" value="Retrovirus_Pol_polyprotein"/>
</dbReference>
<dbReference type="Gene3D" id="1.10.340.70">
    <property type="match status" value="1"/>
</dbReference>
<reference evidence="9 10" key="1">
    <citation type="submission" date="2020-04" db="EMBL/GenBank/DDBJ databases">
        <title>Perkinsus chesapeaki whole genome sequence.</title>
        <authorList>
            <person name="Bogema D.R."/>
        </authorList>
    </citation>
    <scope>NUCLEOTIDE SEQUENCE [LARGE SCALE GENOMIC DNA]</scope>
    <source>
        <strain evidence="9">ATCC PRA-425</strain>
    </source>
</reference>
<dbReference type="InterPro" id="IPR021109">
    <property type="entry name" value="Peptidase_aspartic_dom_sf"/>
</dbReference>
<dbReference type="InterPro" id="IPR012337">
    <property type="entry name" value="RNaseH-like_sf"/>
</dbReference>
<keyword evidence="10" id="KW-1185">Reference proteome</keyword>
<evidence type="ECO:0000256" key="2">
    <source>
        <dbReference type="ARBA" id="ARBA00022695"/>
    </source>
</evidence>
<dbReference type="Proteomes" id="UP000591131">
    <property type="component" value="Unassembled WGS sequence"/>
</dbReference>
<keyword evidence="2" id="KW-0548">Nucleotidyltransferase</keyword>
<dbReference type="PROSITE" id="PS50994">
    <property type="entry name" value="INTEGRASE"/>
    <property type="match status" value="1"/>
</dbReference>
<dbReference type="GO" id="GO:0003964">
    <property type="term" value="F:RNA-directed DNA polymerase activity"/>
    <property type="evidence" value="ECO:0007669"/>
    <property type="project" value="UniProtKB-KW"/>
</dbReference>
<evidence type="ECO:0000313" key="9">
    <source>
        <dbReference type="EMBL" id="KAF4650538.1"/>
    </source>
</evidence>
<comment type="caution">
    <text evidence="9">The sequence shown here is derived from an EMBL/GenBank/DDBJ whole genome shotgun (WGS) entry which is preliminary data.</text>
</comment>
<dbReference type="InterPro" id="IPR041373">
    <property type="entry name" value="RT_RNaseH"/>
</dbReference>
<dbReference type="Gene3D" id="2.40.70.10">
    <property type="entry name" value="Acid Proteases"/>
    <property type="match status" value="1"/>
</dbReference>
<evidence type="ECO:0000313" key="10">
    <source>
        <dbReference type="Proteomes" id="UP000591131"/>
    </source>
</evidence>
<feature type="compositionally biased region" description="Basic and acidic residues" evidence="7">
    <location>
        <begin position="417"/>
        <end position="452"/>
    </location>
</feature>
<gene>
    <name evidence="9" type="ORF">FOL47_001076</name>
</gene>
<evidence type="ECO:0000256" key="4">
    <source>
        <dbReference type="ARBA" id="ARBA00022759"/>
    </source>
</evidence>
<dbReference type="Pfam" id="PF17921">
    <property type="entry name" value="Integrase_H2C2"/>
    <property type="match status" value="1"/>
</dbReference>
<dbReference type="OrthoDB" id="9908684at2759"/>
<sequence length="1503" mass="166988">NEWLDPAMATEIRKWLSTEEVQNTCYAFLDFSVPLPGFDPNIIDEQLDKLLWLEEEARKGADAVPLLGPWAKEIARYLPPKESSQGASPSEQAEHFSPKDEYGRLVFVLMVYAGGIHGASPVWLCPLAAYLAGQATKRAYRLARLASLGNEKTFLNSFVGGFNASSRQATSLHVEPETSSPGHGYAKVDESKLPSVQEGDVFDGPDEKLTYTAFKCNLQISLLFYGLKGRAALVYLVRHLGASLRLEVAAGLDSEKATVEDVWRCLDSKYGGLDNAQTAACRWENTKQKDDEDVLKYYARLRTEATLFRKVTNVGLSEPLVTAKFVAGFRSPIKHGLEQSCGHRLLQMGLEEIRDAAIYQESRLRTVSGAPPRPGKPRPDAQKGQTQAAVGSATPSTATQKQRCSYCAEKGLRGGWKHSDEECWKNPKNESKVPQWYKDKQKARSGRGDDTSRGAPRTFMVGCESVQGVVAQVPASGQTPGGEVLMAIDTGADLNLISSAGVRRLGLVTERLDEPVVLSTAKQGETIKAYSKATTTLCVPGRGESVTRFILDLYVSDDLSEVIPPYAFLLGMGSMRRMGAKLCLQRGIFYSEALGAEWELVPLPGYTGGRPLFRLEASESHPREEGVLELPSREEIRQRLGTWEWPKVHVDLKPNAIRPKPRLPYRTDEREQKATGLLVDLMVRDGIAEFVDDDAVVRDDLWVVSCFVVGKVPDEELPEAEGLDSENVSNYYRLVIDERPVNEVTKELPRSWDTYQSTIPQVLAVIPSSGSVFYGSLDIKNAYYNLEYEASSQRLFGFCFRDREGRARMVKHTRLTMGWVGSASWWCYAIHSLFMTSMSELLDQRRAPERKRKGPSKEIDFLGFQLRQGVYSVSPKSVSAAREALGSPPTTLRGLRSKIGVLQFCKSLWNPELGGQQAANTLSHRLAPFTDLIGECVAKGARGNYKINWTAEHARSWKELLDSMGSGVMHFHRPEDEFRDLQFLLMVDASPHAGAAVLFRLQRSTLLAAMEEGVQLGADWVSDNGRLIAVWTHKWSRHERRYDIADKELYAACHGLKEWRQLILSTTTYARLLDDYTDSDDKVVYKGSGNVGRILLLTDSTSSLGKLIGRFEVTRFAPDARQSKRWLTWLTWLYEFGDADITFKHVGGKQNGFADALSRLLDGGRKYLPEGRDSPVVLWVTRGSAFDPRNEPRGDGSSQFSPQTFLENEEVRQRLLELQGVDSSTILHGLPLAKWVSALKAQRPDGVLAGPAAEAYKLGLVALVGGCVCVFGDVDENGGVAVPAVPQGKLDAFGEVVSINCDADWDLRTWFLFTFHELAVHQGTPSMKGAMDRSVWWPGIGRDRKEWIQRCDVCMENRRAGRLASLTAPRVPRGLVDPDQRLKHVCIDHAFPDPDWMSARDPSHKAFLVVTDLATGFCVAVPVASTSGEHTIMALWDRWISLFGLPLTVVSDNAVDSSVFRKHLLECGVSYLTTPAWSPQSNGTAEGRVGQLKRRINVCCRKM</sequence>
<dbReference type="Pfam" id="PF17917">
    <property type="entry name" value="RT_RNaseH"/>
    <property type="match status" value="1"/>
</dbReference>
<evidence type="ECO:0000256" key="7">
    <source>
        <dbReference type="SAM" id="MobiDB-lite"/>
    </source>
</evidence>
<feature type="region of interest" description="Disordered" evidence="7">
    <location>
        <begin position="416"/>
        <end position="455"/>
    </location>
</feature>
<proteinExistence type="predicted"/>
<dbReference type="GO" id="GO:0016787">
    <property type="term" value="F:hydrolase activity"/>
    <property type="evidence" value="ECO:0007669"/>
    <property type="project" value="UniProtKB-KW"/>
</dbReference>
<dbReference type="InterPro" id="IPR041588">
    <property type="entry name" value="Integrase_H2C2"/>
</dbReference>
<protein>
    <recommendedName>
        <fullName evidence="8">Integrase catalytic domain-containing protein</fullName>
    </recommendedName>
</protein>
<dbReference type="GO" id="GO:0015074">
    <property type="term" value="P:DNA integration"/>
    <property type="evidence" value="ECO:0007669"/>
    <property type="project" value="InterPro"/>
</dbReference>
<organism evidence="9 10">
    <name type="scientific">Perkinsus chesapeaki</name>
    <name type="common">Clam parasite</name>
    <name type="synonym">Perkinsus andrewsi</name>
    <dbReference type="NCBI Taxonomy" id="330153"/>
    <lineage>
        <taxon>Eukaryota</taxon>
        <taxon>Sar</taxon>
        <taxon>Alveolata</taxon>
        <taxon>Perkinsozoa</taxon>
        <taxon>Perkinsea</taxon>
        <taxon>Perkinsida</taxon>
        <taxon>Perkinsidae</taxon>
        <taxon>Perkinsus</taxon>
    </lineage>
</organism>
<feature type="non-terminal residue" evidence="9">
    <location>
        <position position="1503"/>
    </location>
</feature>
<dbReference type="GO" id="GO:0003676">
    <property type="term" value="F:nucleic acid binding"/>
    <property type="evidence" value="ECO:0007669"/>
    <property type="project" value="InterPro"/>
</dbReference>
<keyword evidence="5" id="KW-0378">Hydrolase</keyword>
<evidence type="ECO:0000256" key="6">
    <source>
        <dbReference type="ARBA" id="ARBA00022918"/>
    </source>
</evidence>
<evidence type="ECO:0000256" key="3">
    <source>
        <dbReference type="ARBA" id="ARBA00022722"/>
    </source>
</evidence>
<dbReference type="SUPFAM" id="SSF56672">
    <property type="entry name" value="DNA/RNA polymerases"/>
    <property type="match status" value="1"/>
</dbReference>
<dbReference type="SUPFAM" id="SSF53098">
    <property type="entry name" value="Ribonuclease H-like"/>
    <property type="match status" value="1"/>
</dbReference>
<evidence type="ECO:0000259" key="8">
    <source>
        <dbReference type="PROSITE" id="PS50994"/>
    </source>
</evidence>
<dbReference type="InterPro" id="IPR001584">
    <property type="entry name" value="Integrase_cat-core"/>
</dbReference>
<keyword evidence="6" id="KW-0695">RNA-directed DNA polymerase</keyword>
<dbReference type="GO" id="GO:0004519">
    <property type="term" value="F:endonuclease activity"/>
    <property type="evidence" value="ECO:0007669"/>
    <property type="project" value="UniProtKB-KW"/>
</dbReference>
<feature type="region of interest" description="Disordered" evidence="7">
    <location>
        <begin position="363"/>
        <end position="396"/>
    </location>
</feature>